<feature type="transmembrane region" description="Helical" evidence="1">
    <location>
        <begin position="109"/>
        <end position="128"/>
    </location>
</feature>
<keyword evidence="1" id="KW-0472">Membrane</keyword>
<dbReference type="Proteomes" id="UP000516384">
    <property type="component" value="Chromosome"/>
</dbReference>
<organism evidence="2 3">
    <name type="scientific">Paenibacillus peoriae</name>
    <dbReference type="NCBI Taxonomy" id="59893"/>
    <lineage>
        <taxon>Bacteria</taxon>
        <taxon>Bacillati</taxon>
        <taxon>Bacillota</taxon>
        <taxon>Bacilli</taxon>
        <taxon>Bacillales</taxon>
        <taxon>Paenibacillaceae</taxon>
        <taxon>Paenibacillus</taxon>
    </lineage>
</organism>
<evidence type="ECO:0000313" key="3">
    <source>
        <dbReference type="Proteomes" id="UP000516384"/>
    </source>
</evidence>
<proteinExistence type="predicted"/>
<evidence type="ECO:0000313" key="2">
    <source>
        <dbReference type="EMBL" id="QNR67471.1"/>
    </source>
</evidence>
<feature type="transmembrane region" description="Helical" evidence="1">
    <location>
        <begin position="31"/>
        <end position="52"/>
    </location>
</feature>
<dbReference type="AlphaFoldDB" id="A0A7H0Y8R3"/>
<dbReference type="EMBL" id="CP061172">
    <property type="protein sequence ID" value="QNR67471.1"/>
    <property type="molecule type" value="Genomic_DNA"/>
</dbReference>
<keyword evidence="1" id="KW-1133">Transmembrane helix</keyword>
<sequence length="131" mass="14730">MAIIVGIVFFLIGLPEFKKSPKFSKEAKKDITYIMSTLLTLLIFVVIVSWNLHTSGDLFLEGPLTPQMKFHWGQKVLMLGLLEGLWAVITLKWLLPIFFDPLDLSKKQILVLVSGIVFSMVSGIYAMLEAS</sequence>
<name>A0A7H0Y8R3_9BACL</name>
<feature type="transmembrane region" description="Helical" evidence="1">
    <location>
        <begin position="72"/>
        <end position="97"/>
    </location>
</feature>
<reference evidence="2 3" key="1">
    <citation type="submission" date="2020-09" db="EMBL/GenBank/DDBJ databases">
        <title>Characterization of Paenibacillus peoriae strain ZF390 with broad-spectrum antimicrobial activity as a potential biocontrol agent.</title>
        <authorList>
            <person name="Li L."/>
            <person name="Zhao Y."/>
            <person name="Li B."/>
            <person name="Xie X."/>
        </authorList>
    </citation>
    <scope>NUCLEOTIDE SEQUENCE [LARGE SCALE GENOMIC DNA]</scope>
    <source>
        <strain evidence="2 3">ZF390</strain>
    </source>
</reference>
<evidence type="ECO:0000256" key="1">
    <source>
        <dbReference type="SAM" id="Phobius"/>
    </source>
</evidence>
<protein>
    <submittedName>
        <fullName evidence="2">Uncharacterized protein</fullName>
    </submittedName>
</protein>
<accession>A0A7H0Y8R3</accession>
<keyword evidence="1" id="KW-0812">Transmembrane</keyword>
<dbReference type="RefSeq" id="WP_134904581.1">
    <property type="nucleotide sequence ID" value="NZ_CP061172.1"/>
</dbReference>
<gene>
    <name evidence="2" type="ORF">IAQ67_27675</name>
</gene>